<dbReference type="OrthoDB" id="9996127at2759"/>
<dbReference type="InterPro" id="IPR016166">
    <property type="entry name" value="FAD-bd_PCMH"/>
</dbReference>
<keyword evidence="8" id="KW-1185">Reference proteome</keyword>
<dbReference type="GO" id="GO:0016491">
    <property type="term" value="F:oxidoreductase activity"/>
    <property type="evidence" value="ECO:0007669"/>
    <property type="project" value="UniProtKB-KW"/>
</dbReference>
<gene>
    <name evidence="7" type="ORF">yc1106_07265</name>
</gene>
<dbReference type="PANTHER" id="PTHR42973:SF9">
    <property type="entry name" value="FAD-BINDING PCMH-TYPE DOMAIN-CONTAINING PROTEIN-RELATED"/>
    <property type="match status" value="1"/>
</dbReference>
<dbReference type="EMBL" id="CP089278">
    <property type="protein sequence ID" value="USP79991.1"/>
    <property type="molecule type" value="Genomic_DNA"/>
</dbReference>
<dbReference type="Gene3D" id="3.40.462.20">
    <property type="match status" value="1"/>
</dbReference>
<protein>
    <recommendedName>
        <fullName evidence="6">FAD-binding PCMH-type domain-containing protein</fullName>
    </recommendedName>
</protein>
<evidence type="ECO:0000313" key="7">
    <source>
        <dbReference type="EMBL" id="USP79991.1"/>
    </source>
</evidence>
<name>A0A9Q8ZBA0_CURCL</name>
<organism evidence="7 8">
    <name type="scientific">Curvularia clavata</name>
    <dbReference type="NCBI Taxonomy" id="95742"/>
    <lineage>
        <taxon>Eukaryota</taxon>
        <taxon>Fungi</taxon>
        <taxon>Dikarya</taxon>
        <taxon>Ascomycota</taxon>
        <taxon>Pezizomycotina</taxon>
        <taxon>Dothideomycetes</taxon>
        <taxon>Pleosporomycetidae</taxon>
        <taxon>Pleosporales</taxon>
        <taxon>Pleosporineae</taxon>
        <taxon>Pleosporaceae</taxon>
        <taxon>Curvularia</taxon>
    </lineage>
</organism>
<dbReference type="Pfam" id="PF01565">
    <property type="entry name" value="FAD_binding_4"/>
    <property type="match status" value="1"/>
</dbReference>
<dbReference type="VEuPathDB" id="FungiDB:yc1106_07265"/>
<sequence>MGCQQETDTLFKLGTTIRLDLERKLSGGARIHLPFDKDRTQFDEANLRFTQYERPKYLVIVDPGCEDDVVEVVKYAREKGIVFTPRGGHHCVTSTMRRFQDGICINMRPLNNMRWDAEKNCVIIGGGTITDEFVRFVHGLGMEVNVGSCPTTGVIGVAFGAGLGRLQGRYGYLHDNMVSCKLVLSDGSVVITSNDSHPDLFWAIRGAGHNFGIALEATFRVYPQAHGGIHHSFDLEYTLDQCDEVFNTLNSVSEEMPADLAIFVLWLRQSGGRKHIILVNLVWSGLEAGADPYVKRFESLKPVLNSGRKSVAWPDLPFITYKEMNKLYCEPGVWLKGPYKMMGAACVKSFDLKTTGEFFESVKCMSEEWEGRGWFSAMFECLPTQRVREISANATAFPWRNGSNHFLMLNATPKHMDDREVFERHLDYWKQRFIETSGYGRLQQYVSYGNSTSTMKDPLESLYGYEPWRLEKLRYLKQKYDPDNAFRWYQPIIDT</sequence>
<dbReference type="Pfam" id="PF08031">
    <property type="entry name" value="BBE"/>
    <property type="match status" value="1"/>
</dbReference>
<dbReference type="InterPro" id="IPR016169">
    <property type="entry name" value="FAD-bd_PCMH_sub2"/>
</dbReference>
<proteinExistence type="inferred from homology"/>
<dbReference type="InterPro" id="IPR050416">
    <property type="entry name" value="FAD-linked_Oxidoreductase"/>
</dbReference>
<evidence type="ECO:0000256" key="1">
    <source>
        <dbReference type="ARBA" id="ARBA00001974"/>
    </source>
</evidence>
<evidence type="ECO:0000256" key="5">
    <source>
        <dbReference type="ARBA" id="ARBA00023002"/>
    </source>
</evidence>
<dbReference type="InterPro" id="IPR036318">
    <property type="entry name" value="FAD-bd_PCMH-like_sf"/>
</dbReference>
<evidence type="ECO:0000256" key="2">
    <source>
        <dbReference type="ARBA" id="ARBA00005466"/>
    </source>
</evidence>
<dbReference type="InterPro" id="IPR006094">
    <property type="entry name" value="Oxid_FAD_bind_N"/>
</dbReference>
<reference evidence="7" key="1">
    <citation type="submission" date="2021-12" db="EMBL/GenBank/DDBJ databases">
        <title>Curvularia clavata genome.</title>
        <authorList>
            <person name="Cao Y."/>
        </authorList>
    </citation>
    <scope>NUCLEOTIDE SEQUENCE</scope>
    <source>
        <strain evidence="7">Yc1106</strain>
    </source>
</reference>
<dbReference type="GO" id="GO:0071949">
    <property type="term" value="F:FAD binding"/>
    <property type="evidence" value="ECO:0007669"/>
    <property type="project" value="InterPro"/>
</dbReference>
<keyword evidence="5" id="KW-0560">Oxidoreductase</keyword>
<feature type="domain" description="FAD-binding PCMH-type" evidence="6">
    <location>
        <begin position="52"/>
        <end position="224"/>
    </location>
</feature>
<dbReference type="Proteomes" id="UP001056012">
    <property type="component" value="Chromosome 5"/>
</dbReference>
<comment type="similarity">
    <text evidence="2">Belongs to the oxygen-dependent FAD-linked oxidoreductase family.</text>
</comment>
<dbReference type="Gene3D" id="3.30.465.10">
    <property type="match status" value="1"/>
</dbReference>
<dbReference type="AlphaFoldDB" id="A0A9Q8ZBA0"/>
<keyword evidence="3" id="KW-0285">Flavoprotein</keyword>
<dbReference type="PANTHER" id="PTHR42973">
    <property type="entry name" value="BINDING OXIDOREDUCTASE, PUTATIVE (AFU_ORTHOLOGUE AFUA_1G17690)-RELATED"/>
    <property type="match status" value="1"/>
</dbReference>
<keyword evidence="4" id="KW-0274">FAD</keyword>
<evidence type="ECO:0000256" key="3">
    <source>
        <dbReference type="ARBA" id="ARBA00022630"/>
    </source>
</evidence>
<dbReference type="SUPFAM" id="SSF56176">
    <property type="entry name" value="FAD-binding/transporter-associated domain-like"/>
    <property type="match status" value="1"/>
</dbReference>
<evidence type="ECO:0000256" key="4">
    <source>
        <dbReference type="ARBA" id="ARBA00022827"/>
    </source>
</evidence>
<dbReference type="InterPro" id="IPR012951">
    <property type="entry name" value="BBE"/>
</dbReference>
<comment type="cofactor">
    <cofactor evidence="1">
        <name>FAD</name>
        <dbReference type="ChEBI" id="CHEBI:57692"/>
    </cofactor>
</comment>
<evidence type="ECO:0000259" key="6">
    <source>
        <dbReference type="PROSITE" id="PS51387"/>
    </source>
</evidence>
<evidence type="ECO:0000313" key="8">
    <source>
        <dbReference type="Proteomes" id="UP001056012"/>
    </source>
</evidence>
<accession>A0A9Q8ZBA0</accession>
<dbReference type="PROSITE" id="PS51387">
    <property type="entry name" value="FAD_PCMH"/>
    <property type="match status" value="1"/>
</dbReference>